<dbReference type="RefSeq" id="WP_123659385.1">
    <property type="nucleotide sequence ID" value="NZ_AYKG01000068.1"/>
</dbReference>
<feature type="transmembrane region" description="Helical" evidence="1">
    <location>
        <begin position="51"/>
        <end position="71"/>
    </location>
</feature>
<feature type="transmembrane region" description="Helical" evidence="1">
    <location>
        <begin position="103"/>
        <end position="124"/>
    </location>
</feature>
<evidence type="ECO:0000313" key="3">
    <source>
        <dbReference type="Proteomes" id="UP000285310"/>
    </source>
</evidence>
<feature type="transmembrane region" description="Helical" evidence="1">
    <location>
        <begin position="12"/>
        <end position="39"/>
    </location>
</feature>
<dbReference type="EMBL" id="AYKG01000068">
    <property type="protein sequence ID" value="ROO24121.1"/>
    <property type="molecule type" value="Genomic_DNA"/>
</dbReference>
<organism evidence="2 3">
    <name type="scientific">Salinisphaera japonica YTM-1</name>
    <dbReference type="NCBI Taxonomy" id="1209778"/>
    <lineage>
        <taxon>Bacteria</taxon>
        <taxon>Pseudomonadati</taxon>
        <taxon>Pseudomonadota</taxon>
        <taxon>Gammaproteobacteria</taxon>
        <taxon>Salinisphaerales</taxon>
        <taxon>Salinisphaeraceae</taxon>
        <taxon>Salinisphaera</taxon>
    </lineage>
</organism>
<keyword evidence="3" id="KW-1185">Reference proteome</keyword>
<reference evidence="2 3" key="1">
    <citation type="submission" date="2013-10" db="EMBL/GenBank/DDBJ databases">
        <title>Salinisphaera japonica YTM-1 Genome Sequencing.</title>
        <authorList>
            <person name="Lai Q."/>
            <person name="Li C."/>
            <person name="Shao Z."/>
        </authorList>
    </citation>
    <scope>NUCLEOTIDE SEQUENCE [LARGE SCALE GENOMIC DNA]</scope>
    <source>
        <strain evidence="2 3">YTM-1</strain>
    </source>
</reference>
<dbReference type="Proteomes" id="UP000285310">
    <property type="component" value="Unassembled WGS sequence"/>
</dbReference>
<protein>
    <submittedName>
        <fullName evidence="2">Uncharacterized protein</fullName>
    </submittedName>
</protein>
<dbReference type="AlphaFoldDB" id="A0A423PER6"/>
<dbReference type="InParanoid" id="A0A423PER6"/>
<sequence>MAITNKTSRLGAWAVFLIAWAAVIVAALVIVAVGVSMAGGAVGFRDWLARIAPYALIWRVGVYAVVGTLYITRWRPRLRAAQQRQTDGGEAAHQRLVRVERMLLVVIAVIEAANLPDLIGWMSAG</sequence>
<accession>A0A423PER6</accession>
<keyword evidence="1" id="KW-0812">Transmembrane</keyword>
<keyword evidence="1" id="KW-1133">Transmembrane helix</keyword>
<proteinExistence type="predicted"/>
<evidence type="ECO:0000313" key="2">
    <source>
        <dbReference type="EMBL" id="ROO24121.1"/>
    </source>
</evidence>
<evidence type="ECO:0000256" key="1">
    <source>
        <dbReference type="SAM" id="Phobius"/>
    </source>
</evidence>
<comment type="caution">
    <text evidence="2">The sequence shown here is derived from an EMBL/GenBank/DDBJ whole genome shotgun (WGS) entry which is preliminary data.</text>
</comment>
<keyword evidence="1" id="KW-0472">Membrane</keyword>
<gene>
    <name evidence="2" type="ORF">SAJA_14735</name>
</gene>
<name>A0A423PER6_9GAMM</name>
<dbReference type="OrthoDB" id="7061024at2"/>